<dbReference type="Pfam" id="PF03372">
    <property type="entry name" value="Exo_endo_phos"/>
    <property type="match status" value="1"/>
</dbReference>
<dbReference type="Gene3D" id="3.60.10.10">
    <property type="entry name" value="Endonuclease/exonuclease/phosphatase"/>
    <property type="match status" value="1"/>
</dbReference>
<protein>
    <submittedName>
        <fullName evidence="2">Endonuclease/exonuclease/phosphatase family protein</fullName>
    </submittedName>
</protein>
<dbReference type="PANTHER" id="PTHR14859">
    <property type="entry name" value="CALCOFLUOR WHITE HYPERSENSITIVE PROTEIN PRECURSOR"/>
    <property type="match status" value="1"/>
</dbReference>
<keyword evidence="2" id="KW-0255">Endonuclease</keyword>
<feature type="domain" description="Endonuclease/exonuclease/phosphatase" evidence="1">
    <location>
        <begin position="27"/>
        <end position="250"/>
    </location>
</feature>
<dbReference type="InterPro" id="IPR051916">
    <property type="entry name" value="GPI-anchor_lipid_remodeler"/>
</dbReference>
<dbReference type="Proteomes" id="UP000028181">
    <property type="component" value="Chromosome I"/>
</dbReference>
<dbReference type="HOGENOM" id="CLU_060500_3_0_5"/>
<evidence type="ECO:0000313" key="2">
    <source>
        <dbReference type="EMBL" id="CDN49522.1"/>
    </source>
</evidence>
<dbReference type="eggNOG" id="COG3568">
    <property type="taxonomic scope" value="Bacteria"/>
</dbReference>
<dbReference type="RefSeq" id="WP_046599986.1">
    <property type="nucleotide sequence ID" value="NZ_HG938353.1"/>
</dbReference>
<dbReference type="GeneID" id="24259727"/>
<dbReference type="SUPFAM" id="SSF56219">
    <property type="entry name" value="DNase I-like"/>
    <property type="match status" value="1"/>
</dbReference>
<dbReference type="AlphaFoldDB" id="A0A068ST92"/>
<accession>A0A068ST92</accession>
<dbReference type="EMBL" id="HG938353">
    <property type="protein sequence ID" value="CDN49522.1"/>
    <property type="molecule type" value="Genomic_DNA"/>
</dbReference>
<proteinExistence type="predicted"/>
<dbReference type="InterPro" id="IPR005135">
    <property type="entry name" value="Endo/exonuclease/phosphatase"/>
</dbReference>
<dbReference type="InterPro" id="IPR036691">
    <property type="entry name" value="Endo/exonu/phosph_ase_sf"/>
</dbReference>
<dbReference type="OrthoDB" id="9813425at2"/>
<keyword evidence="2" id="KW-0540">Nuclease</keyword>
<gene>
    <name evidence="2" type="ORF">RG540_CH33580</name>
</gene>
<dbReference type="PATRIC" id="fig|1028800.3.peg.3410"/>
<dbReference type="GO" id="GO:0016020">
    <property type="term" value="C:membrane"/>
    <property type="evidence" value="ECO:0007669"/>
    <property type="project" value="GOC"/>
</dbReference>
<dbReference type="KEGG" id="ngg:RG540_CH33580"/>
<organism evidence="2 3">
    <name type="scientific">Neorhizobium galegae bv. orientalis str. HAMBI 540</name>
    <dbReference type="NCBI Taxonomy" id="1028800"/>
    <lineage>
        <taxon>Bacteria</taxon>
        <taxon>Pseudomonadati</taxon>
        <taxon>Pseudomonadota</taxon>
        <taxon>Alphaproteobacteria</taxon>
        <taxon>Hyphomicrobiales</taxon>
        <taxon>Rhizobiaceae</taxon>
        <taxon>Rhizobium/Agrobacterium group</taxon>
        <taxon>Neorhizobium</taxon>
    </lineage>
</organism>
<dbReference type="GO" id="GO:0004527">
    <property type="term" value="F:exonuclease activity"/>
    <property type="evidence" value="ECO:0007669"/>
    <property type="project" value="UniProtKB-KW"/>
</dbReference>
<sequence>MTDQILPAEAGPAPAQPLKTRHRLRILSYNVHSCIGTDRRLDPARVAEVIAALEPDIIGLQELDVGRSRTGGIDQAHAIASLLRMEFHFHAALNVAEERYGDAILTALPARMIKGAGLPSHGEQRGAVWVEIEVGEHKLQVFNTHLGLLGGDRMRQIGEILGPVWMGAPDCQGKPKILIGDFNATPVTATYKAVARQMADAPLVSGGRPKATFPSRLPLLRIDHVFVSSEVTPIATQVVSTPLSRRASDHLPLLVTVEL</sequence>
<keyword evidence="3" id="KW-1185">Reference proteome</keyword>
<evidence type="ECO:0000259" key="1">
    <source>
        <dbReference type="Pfam" id="PF03372"/>
    </source>
</evidence>
<evidence type="ECO:0000313" key="3">
    <source>
        <dbReference type="Proteomes" id="UP000028181"/>
    </source>
</evidence>
<dbReference type="GO" id="GO:0006506">
    <property type="term" value="P:GPI anchor biosynthetic process"/>
    <property type="evidence" value="ECO:0007669"/>
    <property type="project" value="TreeGrafter"/>
</dbReference>
<keyword evidence="2" id="KW-0378">Hydrolase</keyword>
<reference evidence="3" key="1">
    <citation type="journal article" date="2014" name="BMC Genomics">
        <title>Genome sequencing of two Neorhizobium galegae strains reveals a noeT gene responsible for the unusual acetylation of the nodulation factors.</title>
        <authorList>
            <person name="Osterman J."/>
            <person name="Marsh J."/>
            <person name="Laine P.K."/>
            <person name="Zeng Z."/>
            <person name="Alatalo E."/>
            <person name="Sullivan J.T."/>
            <person name="Young J.P."/>
            <person name="Thomas-Oates J."/>
            <person name="Paulin L."/>
            <person name="Lindstrom K."/>
        </authorList>
    </citation>
    <scope>NUCLEOTIDE SEQUENCE [LARGE SCALE GENOMIC DNA]</scope>
    <source>
        <strain evidence="3">HAMBI 540</strain>
    </source>
</reference>
<keyword evidence="2" id="KW-0269">Exonuclease</keyword>
<name>A0A068ST92_NEOGA</name>
<dbReference type="PANTHER" id="PTHR14859:SF15">
    <property type="entry name" value="ENDONUCLEASE_EXONUCLEASE_PHOSPHATASE DOMAIN-CONTAINING PROTEIN"/>
    <property type="match status" value="1"/>
</dbReference>
<dbReference type="GO" id="GO:0004519">
    <property type="term" value="F:endonuclease activity"/>
    <property type="evidence" value="ECO:0007669"/>
    <property type="project" value="UniProtKB-KW"/>
</dbReference>